<evidence type="ECO:0000313" key="2">
    <source>
        <dbReference type="Proteomes" id="UP000887565"/>
    </source>
</evidence>
<reference evidence="3" key="1">
    <citation type="submission" date="2022-11" db="UniProtKB">
        <authorList>
            <consortium name="WormBaseParasite"/>
        </authorList>
    </citation>
    <scope>IDENTIFICATION</scope>
</reference>
<dbReference type="AlphaFoldDB" id="A0A915K9T0"/>
<evidence type="ECO:0000256" key="1">
    <source>
        <dbReference type="SAM" id="MobiDB-lite"/>
    </source>
</evidence>
<evidence type="ECO:0000313" key="3">
    <source>
        <dbReference type="WBParaSite" id="nRc.2.0.1.t34668-RA"/>
    </source>
</evidence>
<dbReference type="Proteomes" id="UP000887565">
    <property type="component" value="Unplaced"/>
</dbReference>
<protein>
    <submittedName>
        <fullName evidence="3">GDNF/GAS1 domain-containing protein</fullName>
    </submittedName>
</protein>
<proteinExistence type="predicted"/>
<organism evidence="2 3">
    <name type="scientific">Romanomermis culicivorax</name>
    <name type="common">Nematode worm</name>
    <dbReference type="NCBI Taxonomy" id="13658"/>
    <lineage>
        <taxon>Eukaryota</taxon>
        <taxon>Metazoa</taxon>
        <taxon>Ecdysozoa</taxon>
        <taxon>Nematoda</taxon>
        <taxon>Enoplea</taxon>
        <taxon>Dorylaimia</taxon>
        <taxon>Mermithida</taxon>
        <taxon>Mermithoidea</taxon>
        <taxon>Mermithidae</taxon>
        <taxon>Romanomermis</taxon>
    </lineage>
</organism>
<keyword evidence="2" id="KW-1185">Reference proteome</keyword>
<feature type="region of interest" description="Disordered" evidence="1">
    <location>
        <begin position="180"/>
        <end position="218"/>
    </location>
</feature>
<accession>A0A915K9T0</accession>
<dbReference type="WBParaSite" id="nRc.2.0.1.t34668-RA">
    <property type="protein sequence ID" value="nRc.2.0.1.t34668-RA"/>
    <property type="gene ID" value="nRc.2.0.1.g34668"/>
</dbReference>
<sequence length="218" mass="25189">MNFLDSSFIIVGRHNFRSGVQNEESSSYQRHIEPCNLRLIRNLHGCFEERDSVNHRKMRSDELLRFYDDEQSNVVEKNKGNSRDMVDEILNQTCPNVDLIRKVRSCLTSNNKTDMPSGREMSPWMELCGKKKNCSISLTADCQKKLRGINNVLCQCTKHELTNQRRKYWQEQWRKCGKVGNNVSASSKPKGAANGREAYGQSPLLPKQQSILEKARYD</sequence>
<name>A0A915K9T0_ROMCU</name>